<gene>
    <name evidence="23" type="primary">LOC108558748</name>
</gene>
<feature type="domain" description="Eukaryotic glycogen debranching enzyme N-terminal" evidence="19">
    <location>
        <begin position="256"/>
        <end position="341"/>
    </location>
</feature>
<evidence type="ECO:0000256" key="16">
    <source>
        <dbReference type="ARBA" id="ARBA00031477"/>
    </source>
</evidence>
<dbReference type="InterPro" id="IPR032788">
    <property type="entry name" value="AGL_central"/>
</dbReference>
<evidence type="ECO:0000256" key="10">
    <source>
        <dbReference type="ARBA" id="ARBA00022679"/>
    </source>
</evidence>
<name>A0ABM1M9J9_NICVS</name>
<feature type="domain" description="Glycogen debranching enzyme glucanotransferase" evidence="20">
    <location>
        <begin position="347"/>
        <end position="784"/>
    </location>
</feature>
<evidence type="ECO:0000256" key="5">
    <source>
        <dbReference type="ARBA" id="ARBA00012560"/>
    </source>
</evidence>
<dbReference type="RefSeq" id="XP_017771249.1">
    <property type="nucleotide sequence ID" value="XM_017915760.1"/>
</dbReference>
<dbReference type="InterPro" id="IPR032792">
    <property type="entry name" value="AGL_glucanoTrfase"/>
</dbReference>
<dbReference type="EC" id="3.2.1.33" evidence="6"/>
<evidence type="ECO:0000256" key="1">
    <source>
        <dbReference type="ARBA" id="ARBA00000439"/>
    </source>
</evidence>
<comment type="subcellular location">
    <subcellularLocation>
        <location evidence="4">Cytoplasm</location>
    </subcellularLocation>
</comment>
<evidence type="ECO:0000256" key="3">
    <source>
        <dbReference type="ARBA" id="ARBA00003530"/>
    </source>
</evidence>
<feature type="compositionally biased region" description="Basic and acidic residues" evidence="17">
    <location>
        <begin position="65"/>
        <end position="77"/>
    </location>
</feature>
<keyword evidence="9" id="KW-0328">Glycosyltransferase</keyword>
<comment type="similarity">
    <text evidence="15">Belongs to the glycogen debranching enzyme family.</text>
</comment>
<evidence type="ECO:0000313" key="23">
    <source>
        <dbReference type="RefSeq" id="XP_017771249.1"/>
    </source>
</evidence>
<dbReference type="Pfam" id="PF14702">
    <property type="entry name" value="hGDE_central"/>
    <property type="match status" value="1"/>
</dbReference>
<dbReference type="Pfam" id="PF06202">
    <property type="entry name" value="GDE_C"/>
    <property type="match status" value="1"/>
</dbReference>
<keyword evidence="12" id="KW-0320">Glycogen biosynthesis</keyword>
<protein>
    <recommendedName>
        <fullName evidence="7">Glycogen debranching enzyme</fullName>
        <ecNumber evidence="5">2.4.1.25</ecNumber>
        <ecNumber evidence="6">3.2.1.33</ecNumber>
    </recommendedName>
    <alternativeName>
        <fullName evidence="16">Glycogen debrancher</fullName>
    </alternativeName>
</protein>
<reference evidence="23" key="1">
    <citation type="submission" date="2025-08" db="UniProtKB">
        <authorList>
            <consortium name="RefSeq"/>
        </authorList>
    </citation>
    <scope>IDENTIFICATION</scope>
    <source>
        <tissue evidence="23">Whole Larva</tissue>
    </source>
</reference>
<keyword evidence="10" id="KW-0808">Transferase</keyword>
<evidence type="ECO:0000256" key="6">
    <source>
        <dbReference type="ARBA" id="ARBA00012778"/>
    </source>
</evidence>
<dbReference type="InterPro" id="IPR029436">
    <property type="entry name" value="AGL_euk_N"/>
</dbReference>
<evidence type="ECO:0000256" key="11">
    <source>
        <dbReference type="ARBA" id="ARBA00022801"/>
    </source>
</evidence>
<comment type="function">
    <text evidence="3">Multifunctional enzyme acting as 1,4-alpha-D-glucan:1,4-alpha-D-glucan 4-alpha-D-glycosyltransferase and amylo-1,6-glucosidase in glycogen degradation.</text>
</comment>
<organism evidence="22 23">
    <name type="scientific">Nicrophorus vespilloides</name>
    <name type="common">Boreal carrion beetle</name>
    <dbReference type="NCBI Taxonomy" id="110193"/>
    <lineage>
        <taxon>Eukaryota</taxon>
        <taxon>Metazoa</taxon>
        <taxon>Ecdysozoa</taxon>
        <taxon>Arthropoda</taxon>
        <taxon>Hexapoda</taxon>
        <taxon>Insecta</taxon>
        <taxon>Pterygota</taxon>
        <taxon>Neoptera</taxon>
        <taxon>Endopterygota</taxon>
        <taxon>Coleoptera</taxon>
        <taxon>Polyphaga</taxon>
        <taxon>Staphyliniformia</taxon>
        <taxon>Silphidae</taxon>
        <taxon>Nicrophorinae</taxon>
        <taxon>Nicrophorus</taxon>
    </lineage>
</organism>
<dbReference type="InterPro" id="IPR012341">
    <property type="entry name" value="6hp_glycosidase-like_sf"/>
</dbReference>
<dbReference type="Gene3D" id="3.20.20.80">
    <property type="entry name" value="Glycosidases"/>
    <property type="match status" value="2"/>
</dbReference>
<dbReference type="InterPro" id="IPR010401">
    <property type="entry name" value="AGL/Gdb1"/>
</dbReference>
<dbReference type="GeneID" id="108558748"/>
<dbReference type="PANTHER" id="PTHR10569">
    <property type="entry name" value="GLYCOGEN DEBRANCHING ENZYME"/>
    <property type="match status" value="1"/>
</dbReference>
<dbReference type="CDD" id="cd11327">
    <property type="entry name" value="AmyAc_Glg_debranch_2"/>
    <property type="match status" value="1"/>
</dbReference>
<dbReference type="Pfam" id="PF14699">
    <property type="entry name" value="hGDE_N"/>
    <property type="match status" value="1"/>
</dbReference>
<evidence type="ECO:0000259" key="20">
    <source>
        <dbReference type="Pfam" id="PF14701"/>
    </source>
</evidence>
<dbReference type="InterPro" id="IPR032790">
    <property type="entry name" value="GDE_C"/>
</dbReference>
<dbReference type="PANTHER" id="PTHR10569:SF2">
    <property type="entry name" value="GLYCOGEN DEBRANCHING ENZYME"/>
    <property type="match status" value="1"/>
</dbReference>
<dbReference type="Proteomes" id="UP000695000">
    <property type="component" value="Unplaced"/>
</dbReference>
<comment type="catalytic activity">
    <reaction evidence="2">
        <text>Hydrolysis of (1-&gt;6)-alpha-D-glucosidic branch linkages in glycogen phosphorylase limit dextrin.</text>
        <dbReference type="EC" id="3.2.1.33"/>
    </reaction>
</comment>
<evidence type="ECO:0000256" key="9">
    <source>
        <dbReference type="ARBA" id="ARBA00022676"/>
    </source>
</evidence>
<keyword evidence="11" id="KW-0378">Hydrolase</keyword>
<dbReference type="Gene3D" id="1.50.10.10">
    <property type="match status" value="1"/>
</dbReference>
<dbReference type="SUPFAM" id="SSF51445">
    <property type="entry name" value="(Trans)glycosidases"/>
    <property type="match status" value="1"/>
</dbReference>
<proteinExistence type="inferred from homology"/>
<keyword evidence="14" id="KW-0326">Glycosidase</keyword>
<feature type="domain" description="Glycogen debranching enzyme C-terminal" evidence="18">
    <location>
        <begin position="1310"/>
        <end position="1762"/>
    </location>
</feature>
<feature type="region of interest" description="Disordered" evidence="17">
    <location>
        <begin position="915"/>
        <end position="935"/>
    </location>
</feature>
<dbReference type="InterPro" id="IPR017853">
    <property type="entry name" value="GH"/>
</dbReference>
<accession>A0ABM1M9J9</accession>
<dbReference type="InterPro" id="IPR008928">
    <property type="entry name" value="6-hairpin_glycosidase_sf"/>
</dbReference>
<evidence type="ECO:0000256" key="12">
    <source>
        <dbReference type="ARBA" id="ARBA00023056"/>
    </source>
</evidence>
<keyword evidence="8" id="KW-0963">Cytoplasm</keyword>
<feature type="compositionally biased region" description="Basic and acidic residues" evidence="17">
    <location>
        <begin position="926"/>
        <end position="935"/>
    </location>
</feature>
<feature type="region of interest" description="Disordered" evidence="17">
    <location>
        <begin position="65"/>
        <end position="106"/>
    </location>
</feature>
<evidence type="ECO:0000259" key="21">
    <source>
        <dbReference type="Pfam" id="PF14702"/>
    </source>
</evidence>
<evidence type="ECO:0000256" key="8">
    <source>
        <dbReference type="ARBA" id="ARBA00022490"/>
    </source>
</evidence>
<evidence type="ECO:0000259" key="18">
    <source>
        <dbReference type="Pfam" id="PF06202"/>
    </source>
</evidence>
<evidence type="ECO:0000259" key="19">
    <source>
        <dbReference type="Pfam" id="PF14699"/>
    </source>
</evidence>
<evidence type="ECO:0000313" key="22">
    <source>
        <dbReference type="Proteomes" id="UP000695000"/>
    </source>
</evidence>
<feature type="domain" description="Glycogen debranching enzyme central" evidence="21">
    <location>
        <begin position="946"/>
        <end position="1211"/>
    </location>
</feature>
<evidence type="ECO:0000256" key="14">
    <source>
        <dbReference type="ARBA" id="ARBA00023295"/>
    </source>
</evidence>
<keyword evidence="13" id="KW-0511">Multifunctional enzyme</keyword>
<comment type="catalytic activity">
    <reaction evidence="1">
        <text>Transfers a segment of a (1-&gt;4)-alpha-D-glucan to a new position in an acceptor, which may be glucose or a (1-&gt;4)-alpha-D-glucan.</text>
        <dbReference type="EC" id="2.4.1.25"/>
    </reaction>
</comment>
<dbReference type="NCBIfam" id="TIGR01531">
    <property type="entry name" value="glyc_debranch"/>
    <property type="match status" value="1"/>
</dbReference>
<evidence type="ECO:0000256" key="2">
    <source>
        <dbReference type="ARBA" id="ARBA00000927"/>
    </source>
</evidence>
<evidence type="ECO:0000256" key="4">
    <source>
        <dbReference type="ARBA" id="ARBA00004496"/>
    </source>
</evidence>
<evidence type="ECO:0000256" key="7">
    <source>
        <dbReference type="ARBA" id="ARBA00020723"/>
    </source>
</evidence>
<dbReference type="EC" id="2.4.1.25" evidence="5"/>
<evidence type="ECO:0000256" key="13">
    <source>
        <dbReference type="ARBA" id="ARBA00023268"/>
    </source>
</evidence>
<dbReference type="SUPFAM" id="SSF48208">
    <property type="entry name" value="Six-hairpin glycosidases"/>
    <property type="match status" value="1"/>
</dbReference>
<sequence length="1779" mass="202728">MGRIRERIDDDDDDKNETFHRSAFGVIARGAKEKAVDVTLWCALKLLAVSRRCENIVGVERKRGTKKEENGITEHRIVATSNGHSRRRRKSELVDSSNDDDPLSRRQPLLNEIISEVFNDELGRWSNGCVREGGRGRGDRRTEDLAVIKPGSVRSLRKQLENSGLGAGTNNLVACAAAERRRPESDTIRSIHEEIVNTLQLIVQQTEEIHQKLSARTSIDTATMVKMKEEEVRVLTLSHGEHRDTDLFRMENGWQLQFRLGPTLLGKRVALFCNYPKDGGDFKRNRYVQLHWTADGDAAAPATHPIRANVSGSFHYYFAYEDEKKRRQGSGYFIVDPRLTFGDVGETLPLDAIQCQTVLAKSLGNFASWEAKLRVTKESGYNMIHFTPIQELGASRSSYSLCDQHKLNPQFGADYQQVEQFLDKIRTEWKITSICDIVLNHTANESGWLLEHPEATYNCSNCPYMRPAYLLDAALHLFSLDVARGSFESKGIPPEGISTEEHLQAIRYVLENEVIDSLRLEEMFVCDVKTLVAEFADMARGRVPRMMNELDVDQRLLRLIQDPDYRRLATRVDMDLALRIYNVYRGDCFDEESRIRRCTEEFKLALDGLNVEVANDLRDHLTAAVDNCIAGIRYFRVQKDGPGIREVSERFPLVYRYFTTGDIRCCSSSSTLKECERTMYENDGGGKYLMVHNGWVMNADPLQNFAADSRVYLRRELIAWSDSVKLRYGERPEDCPFLWQHMREYVETMARMFDGVRLDNCHSTPMPVAEYLLDCARKVKPELYVVAELFTNSDRKDNIFVNRLGINSLIREAMSAWDSNELGRQVHRFGGDPVGAFYQPHVRPLTPSVAHALFLDLTHDNPCPIEKRSVYDILPNAALVSMACCAIGSSRGYDELIPHHVHVVDETREYAEWWSSKEEKEEEEEQKTVNDDDDYDDRRFVSASSGIVAAKRALNELHSYLARNGFNQVFVDQMDADVVAVTRHNPNNHESVILVAFTDFNDATSTREEDIDRRHVKPLAIDGEVREIILEASLKTRDFDVDAAAYVRDDKYINGLRNYELQIERNLPLEKSRFLRKSASEPYRLQFKNFTRGCVVAIRVGLLAEAEMAVRELRRELIDDNSVRNELTEIVSSLDLADYNRVLYRCDQEERDEGFGFGAYDIPSYGPTVYCGLQGFISPLSEIRSSNDLGHPLCSNLRSGDWMIDYVSDRLKLDEGTEKLGKWLERRMRPLKQLPRYLIPAYFDELLTGLYTALLENCFDQLMSCDFVRNGSSFVRALALGSVQMVACIKSAPLPMPSPPPSSSEQDARCKAMTSLSAGLPHFAVGYMRNWGRDTFISIRGLLILTGRRQEARQHILAYAACLRHGLIPNLLDAATVGGGVNARYNCRDAVWWWLYCIRSYVQECDAAADIFGENVVRLFPATEEEEEEGQDVRKSMTLGDVMQEALNVHFQGLAFRERNAGRTIDEHMSDRGFNNQIGVHPETGFVFGGNDANCGTWMDKMGSSERTGNRGKPATPRDGSAVELVGLSMAVVAWLHTMHKQGMYKYEGVQRRHKPDGKLIIRWSWQEWADRIAGHFEKSFWIGPKTEEEETEDNRRLINKRNMYKDCFGATQTWSDYQLRCNYPIAMVAAPELFDPQHAWAALRTAEEHLLGPLGMKTLDASDWNYVGDYDNSDESQGYNYHQGPEWVWPVGYFLRARLIFAAKLGFLRPTVAHTKEILSRHLVELQTSPWRGLPELTNSNGAFCKDSSATQAWSMASIMEVLYDVQRIESKSPINLN</sequence>
<evidence type="ECO:0000256" key="17">
    <source>
        <dbReference type="SAM" id="MobiDB-lite"/>
    </source>
</evidence>
<keyword evidence="22" id="KW-1185">Reference proteome</keyword>
<evidence type="ECO:0000256" key="15">
    <source>
        <dbReference type="ARBA" id="ARBA00025780"/>
    </source>
</evidence>
<dbReference type="InterPro" id="IPR006421">
    <property type="entry name" value="Glycogen_debranch_met"/>
</dbReference>
<dbReference type="Pfam" id="PF14701">
    <property type="entry name" value="hDGE_amylase"/>
    <property type="match status" value="1"/>
</dbReference>